<evidence type="ECO:0000256" key="5">
    <source>
        <dbReference type="SAM" id="Phobius"/>
    </source>
</evidence>
<dbReference type="OrthoDB" id="6770063at2759"/>
<dbReference type="Pfam" id="PF07690">
    <property type="entry name" value="MFS_1"/>
    <property type="match status" value="1"/>
</dbReference>
<comment type="subcellular location">
    <subcellularLocation>
        <location evidence="1">Membrane</location>
        <topology evidence="1">Multi-pass membrane protein</topology>
    </subcellularLocation>
</comment>
<dbReference type="InterPro" id="IPR020846">
    <property type="entry name" value="MFS_dom"/>
</dbReference>
<dbReference type="FunCoup" id="Q2GU71">
    <property type="interactions" value="27"/>
</dbReference>
<dbReference type="InParanoid" id="Q2GU71"/>
<keyword evidence="4 5" id="KW-0472">Membrane</keyword>
<keyword evidence="8" id="KW-1185">Reference proteome</keyword>
<dbReference type="HOGENOM" id="CLU_000960_22_3_1"/>
<dbReference type="EMBL" id="CH408034">
    <property type="protein sequence ID" value="EAQ84469.1"/>
    <property type="molecule type" value="Genomic_DNA"/>
</dbReference>
<feature type="domain" description="Major facilitator superfamily (MFS) profile" evidence="6">
    <location>
        <begin position="91"/>
        <end position="584"/>
    </location>
</feature>
<dbReference type="GO" id="GO:0000329">
    <property type="term" value="C:fungal-type vacuole membrane"/>
    <property type="evidence" value="ECO:0007669"/>
    <property type="project" value="TreeGrafter"/>
</dbReference>
<feature type="transmembrane region" description="Helical" evidence="5">
    <location>
        <begin position="394"/>
        <end position="415"/>
    </location>
</feature>
<dbReference type="GeneID" id="4395163"/>
<evidence type="ECO:0000313" key="7">
    <source>
        <dbReference type="EMBL" id="EAQ84469.1"/>
    </source>
</evidence>
<dbReference type="SUPFAM" id="SSF103473">
    <property type="entry name" value="MFS general substrate transporter"/>
    <property type="match status" value="2"/>
</dbReference>
<feature type="transmembrane region" description="Helical" evidence="5">
    <location>
        <begin position="182"/>
        <end position="201"/>
    </location>
</feature>
<dbReference type="Gene3D" id="1.20.1250.20">
    <property type="entry name" value="MFS general substrate transporter like domains"/>
    <property type="match status" value="2"/>
</dbReference>
<dbReference type="RefSeq" id="XP_001226410.1">
    <property type="nucleotide sequence ID" value="XM_001226409.1"/>
</dbReference>
<dbReference type="VEuPathDB" id="FungiDB:CHGG_08483"/>
<feature type="transmembrane region" description="Helical" evidence="5">
    <location>
        <begin position="155"/>
        <end position="176"/>
    </location>
</feature>
<evidence type="ECO:0000259" key="6">
    <source>
        <dbReference type="PROSITE" id="PS50850"/>
    </source>
</evidence>
<feature type="transmembrane region" description="Helical" evidence="5">
    <location>
        <begin position="241"/>
        <end position="264"/>
    </location>
</feature>
<evidence type="ECO:0000256" key="1">
    <source>
        <dbReference type="ARBA" id="ARBA00004141"/>
    </source>
</evidence>
<gene>
    <name evidence="7" type="ORF">CHGG_08483</name>
</gene>
<feature type="transmembrane region" description="Helical" evidence="5">
    <location>
        <begin position="489"/>
        <end position="508"/>
    </location>
</feature>
<feature type="transmembrane region" description="Helical" evidence="5">
    <location>
        <begin position="427"/>
        <end position="446"/>
    </location>
</feature>
<dbReference type="FunFam" id="1.20.1250.20:FF:000670">
    <property type="entry name" value="MFS general substrate transporter"/>
    <property type="match status" value="1"/>
</dbReference>
<keyword evidence="2 5" id="KW-0812">Transmembrane</keyword>
<feature type="transmembrane region" description="Helical" evidence="5">
    <location>
        <begin position="315"/>
        <end position="337"/>
    </location>
</feature>
<feature type="transmembrane region" description="Helical" evidence="5">
    <location>
        <begin position="560"/>
        <end position="578"/>
    </location>
</feature>
<dbReference type="CDD" id="cd17502">
    <property type="entry name" value="MFS_Azr1_MDR_like"/>
    <property type="match status" value="1"/>
</dbReference>
<dbReference type="InterPro" id="IPR036259">
    <property type="entry name" value="MFS_trans_sf"/>
</dbReference>
<dbReference type="AlphaFoldDB" id="Q2GU71"/>
<feature type="transmembrane region" description="Helical" evidence="5">
    <location>
        <begin position="358"/>
        <end position="382"/>
    </location>
</feature>
<protein>
    <recommendedName>
        <fullName evidence="6">Major facilitator superfamily (MFS) profile domain-containing protein</fullName>
    </recommendedName>
</protein>
<sequence length="603" mass="64265">MFRKFLVEADHLEEPGPLEMTNAEGEVAKLCRDGDQGRLVALSTRDTLAGGIATAVVLAHLPVEVSLTARCARNKTEGSSTKPSVVSDACDSAALWANVFLSGFDGTITASTYAAISSDFNAANNAAWLTTSYLVTSTAFQPLYGRFSDMFGRRICFFVSTLAFMIGCFGCSISQSMLGLDIMRAVTGFGGGGLITMATVINSDMIPLKQRGMYQAMQNILVGFGAVLGASLGGVMAESIGWRWCFLLQVPVSIIALVVGYLVLQNPPCVIPVTDPKHPFLFVMRRLDLLGAFVLVIGLVAQLLGLSLGGNDFPWSSPFVISSLGGSVVLLALFVRIEATTKAIPMIPLRMLRGWQPTAVQLTNVFSGMAAYAYMFMVPLYFQAVQGDSPSEAGLRLIVPALATPVGGVIAGSLMHRGYPLALNVRLGTATMLLGNLLAMTLGMTGNRWKEFLFLVPANLGLGLTNPSVLFSFVSIFEHREQAVATSTVYLIRSMGTIYGVTVTAAIVQNVLLARLPEALGDAATEELIEKLRQSLFAVSELSPALEGAVRALYCDALRMAFSASSAFAFLAFVFSLAHRTGSLQRGSQAEASVDDETDGKDT</sequence>
<proteinExistence type="predicted"/>
<dbReference type="GO" id="GO:0015174">
    <property type="term" value="F:basic amino acid transmembrane transporter activity"/>
    <property type="evidence" value="ECO:0007669"/>
    <property type="project" value="TreeGrafter"/>
</dbReference>
<accession>Q2GU71</accession>
<keyword evidence="3 5" id="KW-1133">Transmembrane helix</keyword>
<dbReference type="PANTHER" id="PTHR23501">
    <property type="entry name" value="MAJOR FACILITATOR SUPERFAMILY"/>
    <property type="match status" value="1"/>
</dbReference>
<evidence type="ECO:0000256" key="4">
    <source>
        <dbReference type="ARBA" id="ARBA00023136"/>
    </source>
</evidence>
<dbReference type="eggNOG" id="KOG0254">
    <property type="taxonomic scope" value="Eukaryota"/>
</dbReference>
<dbReference type="InterPro" id="IPR011701">
    <property type="entry name" value="MFS"/>
</dbReference>
<evidence type="ECO:0000256" key="3">
    <source>
        <dbReference type="ARBA" id="ARBA00022989"/>
    </source>
</evidence>
<dbReference type="Proteomes" id="UP000001056">
    <property type="component" value="Unassembled WGS sequence"/>
</dbReference>
<name>Q2GU71_CHAGB</name>
<dbReference type="OMA" id="KAMPMIP"/>
<evidence type="ECO:0000256" key="2">
    <source>
        <dbReference type="ARBA" id="ARBA00022692"/>
    </source>
</evidence>
<dbReference type="PANTHER" id="PTHR23501:SF81">
    <property type="entry name" value="VACUOLAR BASIC AMINO ACID TRANSPORTER 2"/>
    <property type="match status" value="1"/>
</dbReference>
<reference evidence="8" key="1">
    <citation type="journal article" date="2015" name="Genome Announc.">
        <title>Draft genome sequence of the cellulolytic fungus Chaetomium globosum.</title>
        <authorList>
            <person name="Cuomo C.A."/>
            <person name="Untereiner W.A."/>
            <person name="Ma L.-J."/>
            <person name="Grabherr M."/>
            <person name="Birren B.W."/>
        </authorList>
    </citation>
    <scope>NUCLEOTIDE SEQUENCE [LARGE SCALE GENOMIC DNA]</scope>
    <source>
        <strain evidence="8">ATCC 6205 / CBS 148.51 / DSM 1962 / NBRC 6347 / NRRL 1970</strain>
    </source>
</reference>
<dbReference type="PROSITE" id="PS50850">
    <property type="entry name" value="MFS"/>
    <property type="match status" value="1"/>
</dbReference>
<feature type="transmembrane region" description="Helical" evidence="5">
    <location>
        <begin position="452"/>
        <end position="477"/>
    </location>
</feature>
<feature type="transmembrane region" description="Helical" evidence="5">
    <location>
        <begin position="213"/>
        <end position="235"/>
    </location>
</feature>
<feature type="transmembrane region" description="Helical" evidence="5">
    <location>
        <begin position="287"/>
        <end position="309"/>
    </location>
</feature>
<organism evidence="7 8">
    <name type="scientific">Chaetomium globosum (strain ATCC 6205 / CBS 148.51 / DSM 1962 / NBRC 6347 / NRRL 1970)</name>
    <name type="common">Soil fungus</name>
    <dbReference type="NCBI Taxonomy" id="306901"/>
    <lineage>
        <taxon>Eukaryota</taxon>
        <taxon>Fungi</taxon>
        <taxon>Dikarya</taxon>
        <taxon>Ascomycota</taxon>
        <taxon>Pezizomycotina</taxon>
        <taxon>Sordariomycetes</taxon>
        <taxon>Sordariomycetidae</taxon>
        <taxon>Sordariales</taxon>
        <taxon>Chaetomiaceae</taxon>
        <taxon>Chaetomium</taxon>
    </lineage>
</organism>
<evidence type="ECO:0000313" key="8">
    <source>
        <dbReference type="Proteomes" id="UP000001056"/>
    </source>
</evidence>